<evidence type="ECO:0000313" key="1">
    <source>
        <dbReference type="EMBL" id="MCU5780482.1"/>
    </source>
</evidence>
<name>A0A9J6PSN7_9GAMM</name>
<comment type="caution">
    <text evidence="1">The sequence shown here is derived from an EMBL/GenBank/DDBJ whole genome shotgun (WGS) entry which is preliminary data.</text>
</comment>
<protein>
    <submittedName>
        <fullName evidence="1">AlpA family transcriptional regulator</fullName>
    </submittedName>
</protein>
<reference evidence="1" key="1">
    <citation type="submission" date="2022-09" db="EMBL/GenBank/DDBJ databases">
        <title>Winslowiella arboricola sp. nov., isolated from bleeding cankers on broadleaf hosts.</title>
        <authorList>
            <person name="Brady C."/>
            <person name="Kaur S."/>
            <person name="Crampton B."/>
            <person name="Maddock D."/>
            <person name="Arnold D."/>
            <person name="Denman S."/>
        </authorList>
    </citation>
    <scope>NUCLEOTIDE SEQUENCE</scope>
    <source>
        <strain evidence="1">BAC 15a-03b</strain>
    </source>
</reference>
<dbReference type="InterPro" id="IPR010260">
    <property type="entry name" value="AlpA"/>
</dbReference>
<gene>
    <name evidence="1" type="ORF">N5923_23600</name>
</gene>
<keyword evidence="2" id="KW-1185">Reference proteome</keyword>
<dbReference type="EMBL" id="JAODIM010000043">
    <property type="protein sequence ID" value="MCU5780482.1"/>
    <property type="molecule type" value="Genomic_DNA"/>
</dbReference>
<proteinExistence type="predicted"/>
<dbReference type="Proteomes" id="UP001064262">
    <property type="component" value="Unassembled WGS sequence"/>
</dbReference>
<evidence type="ECO:0000313" key="2">
    <source>
        <dbReference type="Proteomes" id="UP001064262"/>
    </source>
</evidence>
<dbReference type="AlphaFoldDB" id="A0A9J6PSN7"/>
<dbReference type="Gene3D" id="1.10.238.160">
    <property type="match status" value="1"/>
</dbReference>
<dbReference type="Pfam" id="PF05930">
    <property type="entry name" value="Phage_AlpA"/>
    <property type="match status" value="1"/>
</dbReference>
<organism evidence="1 2">
    <name type="scientific">Winslowiella arboricola</name>
    <dbReference type="NCBI Taxonomy" id="2978220"/>
    <lineage>
        <taxon>Bacteria</taxon>
        <taxon>Pseudomonadati</taxon>
        <taxon>Pseudomonadota</taxon>
        <taxon>Gammaproteobacteria</taxon>
        <taxon>Enterobacterales</taxon>
        <taxon>Erwiniaceae</taxon>
        <taxon>Winslowiella</taxon>
    </lineage>
</organism>
<accession>A0A9J6PSN7</accession>
<sequence>MLTHYGEKYDRVIYEAERRKITGICRTYSYYLEQDGKYPARRMYGKKCGWLLSELLHWVHNQPMADLRAA</sequence>